<accession>A0ACB9LSE8</accession>
<sequence>MRFHLLPLAICLALSLSSTQVSARFFPNITSIPPWLAKNVPRGVWDAFANFTGCHPGQKYDGLHKLKKYFNHFGYIPNAPSNFTDDFDDQLEEAIKKYQKNFNLNVTGELDDKTLQQIIKPRCGVADIINGTTTMNSGKENTTSATNNTRFHTVSHYTFFEGRPRWPEGKQELTYAFWPGNQLTDQVKSVFATAFDRWAEVITLTFTETTSYNTADIKIGFFAGDHGDGDPFDGVLGTLAHAFSPTNGRLHLDGEENWVVSGDVTQSSLSSSVDLESVAVHEIGHLLGLGHSSEQDAIMYPTISSRTRRVELNVDDINGIQELYGSNPNYTGSSTTTASEERGTSHGHHLTVGRRQMFLLPNGTKAGNGSSRNRLIQTASEVSHHWTEPWALLSPSPYTESWVQGARLKWLCPKCSMIGDLPPSE</sequence>
<dbReference type="Proteomes" id="UP000828941">
    <property type="component" value="Chromosome 11"/>
</dbReference>
<reference evidence="1 2" key="1">
    <citation type="journal article" date="2022" name="DNA Res.">
        <title>Chromosomal-level genome assembly of the orchid tree Bauhinia variegata (Leguminosae; Cercidoideae) supports the allotetraploid origin hypothesis of Bauhinia.</title>
        <authorList>
            <person name="Zhong Y."/>
            <person name="Chen Y."/>
            <person name="Zheng D."/>
            <person name="Pang J."/>
            <person name="Liu Y."/>
            <person name="Luo S."/>
            <person name="Meng S."/>
            <person name="Qian L."/>
            <person name="Wei D."/>
            <person name="Dai S."/>
            <person name="Zhou R."/>
        </authorList>
    </citation>
    <scope>NUCLEOTIDE SEQUENCE [LARGE SCALE GENOMIC DNA]</scope>
    <source>
        <strain evidence="1">BV-YZ2020</strain>
    </source>
</reference>
<evidence type="ECO:0000313" key="1">
    <source>
        <dbReference type="EMBL" id="KAI4314266.1"/>
    </source>
</evidence>
<organism evidence="1 2">
    <name type="scientific">Bauhinia variegata</name>
    <name type="common">Purple orchid tree</name>
    <name type="synonym">Phanera variegata</name>
    <dbReference type="NCBI Taxonomy" id="167791"/>
    <lineage>
        <taxon>Eukaryota</taxon>
        <taxon>Viridiplantae</taxon>
        <taxon>Streptophyta</taxon>
        <taxon>Embryophyta</taxon>
        <taxon>Tracheophyta</taxon>
        <taxon>Spermatophyta</taxon>
        <taxon>Magnoliopsida</taxon>
        <taxon>eudicotyledons</taxon>
        <taxon>Gunneridae</taxon>
        <taxon>Pentapetalae</taxon>
        <taxon>rosids</taxon>
        <taxon>fabids</taxon>
        <taxon>Fabales</taxon>
        <taxon>Fabaceae</taxon>
        <taxon>Cercidoideae</taxon>
        <taxon>Cercideae</taxon>
        <taxon>Bauhiniinae</taxon>
        <taxon>Bauhinia</taxon>
    </lineage>
</organism>
<comment type="caution">
    <text evidence="1">The sequence shown here is derived from an EMBL/GenBank/DDBJ whole genome shotgun (WGS) entry which is preliminary data.</text>
</comment>
<dbReference type="EMBL" id="CM039436">
    <property type="protein sequence ID" value="KAI4314266.1"/>
    <property type="molecule type" value="Genomic_DNA"/>
</dbReference>
<protein>
    <submittedName>
        <fullName evidence="1">Uncharacterized protein</fullName>
    </submittedName>
</protein>
<keyword evidence="2" id="KW-1185">Reference proteome</keyword>
<evidence type="ECO:0000313" key="2">
    <source>
        <dbReference type="Proteomes" id="UP000828941"/>
    </source>
</evidence>
<gene>
    <name evidence="1" type="ORF">L6164_027192</name>
</gene>
<proteinExistence type="predicted"/>
<name>A0ACB9LSE8_BAUVA</name>